<evidence type="ECO:0000313" key="1">
    <source>
        <dbReference type="EMBL" id="CAD8131149.1"/>
    </source>
</evidence>
<reference evidence="1" key="1">
    <citation type="submission" date="2021-01" db="EMBL/GenBank/DDBJ databases">
        <authorList>
            <consortium name="Genoscope - CEA"/>
            <person name="William W."/>
        </authorList>
    </citation>
    <scope>NUCLEOTIDE SEQUENCE</scope>
</reference>
<keyword evidence="2" id="KW-1185">Reference proteome</keyword>
<dbReference type="EMBL" id="CAJJDN010000387">
    <property type="protein sequence ID" value="CAD8131149.1"/>
    <property type="molecule type" value="Genomic_DNA"/>
</dbReference>
<dbReference type="Proteomes" id="UP000692954">
    <property type="component" value="Unassembled WGS sequence"/>
</dbReference>
<organism evidence="1 2">
    <name type="scientific">Paramecium sonneborni</name>
    <dbReference type="NCBI Taxonomy" id="65129"/>
    <lineage>
        <taxon>Eukaryota</taxon>
        <taxon>Sar</taxon>
        <taxon>Alveolata</taxon>
        <taxon>Ciliophora</taxon>
        <taxon>Intramacronucleata</taxon>
        <taxon>Oligohymenophorea</taxon>
        <taxon>Peniculida</taxon>
        <taxon>Parameciidae</taxon>
        <taxon>Paramecium</taxon>
    </lineage>
</organism>
<protein>
    <submittedName>
        <fullName evidence="1">Uncharacterized protein</fullName>
    </submittedName>
</protein>
<comment type="caution">
    <text evidence="1">The sequence shown here is derived from an EMBL/GenBank/DDBJ whole genome shotgun (WGS) entry which is preliminary data.</text>
</comment>
<sequence length="81" mass="9693">MQSSYLTWSKQIEDTHLIIEIQTQLELLFNISEYFLTFDIFKNTKETIQDIMENNIIELIPSLIIKQDSVYLINKNKKLRV</sequence>
<gene>
    <name evidence="1" type="ORF">PSON_ATCC_30995.1.T3870001</name>
</gene>
<dbReference type="AlphaFoldDB" id="A0A8S1RWA2"/>
<accession>A0A8S1RWA2</accession>
<evidence type="ECO:0000313" key="2">
    <source>
        <dbReference type="Proteomes" id="UP000692954"/>
    </source>
</evidence>
<proteinExistence type="predicted"/>
<name>A0A8S1RWA2_9CILI</name>